<evidence type="ECO:0000256" key="5">
    <source>
        <dbReference type="SAM" id="MobiDB-lite"/>
    </source>
</evidence>
<reference evidence="7" key="1">
    <citation type="journal article" date="2004" name="Nature">
        <title>Genome duplication in the teleost fish Tetraodon nigroviridis reveals the early vertebrate proto-karyotype.</title>
        <authorList>
            <person name="Jaillon O."/>
            <person name="Aury J.-M."/>
            <person name="Brunet F."/>
            <person name="Petit J.-L."/>
            <person name="Stange-Thomann N."/>
            <person name="Mauceli E."/>
            <person name="Bouneau L."/>
            <person name="Fischer C."/>
            <person name="Ozouf-Costaz C."/>
            <person name="Bernot A."/>
            <person name="Nicaud S."/>
            <person name="Jaffe D."/>
            <person name="Fisher S."/>
            <person name="Lutfalla G."/>
            <person name="Dossat C."/>
            <person name="Segurens B."/>
            <person name="Dasilva C."/>
            <person name="Salanoubat M."/>
            <person name="Levy M."/>
            <person name="Boudet N."/>
            <person name="Castellano S."/>
            <person name="Anthouard V."/>
            <person name="Jubin C."/>
            <person name="Castelli V."/>
            <person name="Katinka M."/>
            <person name="Vacherie B."/>
            <person name="Biemont C."/>
            <person name="Skalli Z."/>
            <person name="Cattolico L."/>
            <person name="Poulain J."/>
            <person name="De Berardinis V."/>
            <person name="Cruaud C."/>
            <person name="Duprat S."/>
            <person name="Brottier P."/>
            <person name="Coutanceau J.-P."/>
            <person name="Gouzy J."/>
            <person name="Parra G."/>
            <person name="Lardier G."/>
            <person name="Chapple C."/>
            <person name="McKernan K.J."/>
            <person name="McEwan P."/>
            <person name="Bosak S."/>
            <person name="Kellis M."/>
            <person name="Volff J.-N."/>
            <person name="Guigo R."/>
            <person name="Zody M.C."/>
            <person name="Mesirov J."/>
            <person name="Lindblad-Toh K."/>
            <person name="Birren B."/>
            <person name="Nusbaum C."/>
            <person name="Kahn D."/>
            <person name="Robinson-Rechavi M."/>
            <person name="Laudet V."/>
            <person name="Schachter V."/>
            <person name="Quetier F."/>
            <person name="Saurin W."/>
            <person name="Scarpelli C."/>
            <person name="Wincker P."/>
            <person name="Lander E.S."/>
            <person name="Weissenbach J."/>
            <person name="Roest Crollius H."/>
        </authorList>
    </citation>
    <scope>NUCLEOTIDE SEQUENCE [LARGE SCALE GENOMIC DNA]</scope>
</reference>
<evidence type="ECO:0000256" key="4">
    <source>
        <dbReference type="PIRSR" id="PIRSR602081-1"/>
    </source>
</evidence>
<reference evidence="7" key="2">
    <citation type="submission" date="2004-02" db="EMBL/GenBank/DDBJ databases">
        <authorList>
            <consortium name="Genoscope"/>
            <consortium name="Whitehead Institute Centre for Genome Research"/>
        </authorList>
    </citation>
    <scope>NUCLEOTIDE SEQUENCE</scope>
</reference>
<feature type="region of interest" description="Disordered" evidence="5">
    <location>
        <begin position="95"/>
        <end position="136"/>
    </location>
</feature>
<evidence type="ECO:0000256" key="1">
    <source>
        <dbReference type="ARBA" id="ARBA00005862"/>
    </source>
</evidence>
<comment type="cofactor">
    <cofactor evidence="4">
        <name>FAD</name>
        <dbReference type="ChEBI" id="CHEBI:57692"/>
    </cofactor>
    <text evidence="4">Binds 1 FAD per subunit.</text>
</comment>
<evidence type="ECO:0000256" key="2">
    <source>
        <dbReference type="ARBA" id="ARBA00022630"/>
    </source>
</evidence>
<keyword evidence="3 4" id="KW-0274">FAD</keyword>
<dbReference type="InterPro" id="IPR036134">
    <property type="entry name" value="Crypto/Photolyase_FAD-like_sf"/>
</dbReference>
<dbReference type="PRINTS" id="PR00147">
    <property type="entry name" value="DNAPHOTLYASE"/>
</dbReference>
<evidence type="ECO:0000256" key="3">
    <source>
        <dbReference type="ARBA" id="ARBA00022827"/>
    </source>
</evidence>
<dbReference type="SUPFAM" id="SSF48173">
    <property type="entry name" value="Cryptochrome/photolyase FAD-binding domain"/>
    <property type="match status" value="1"/>
</dbReference>
<dbReference type="GO" id="GO:0003684">
    <property type="term" value="F:damaged DNA binding"/>
    <property type="evidence" value="ECO:0007669"/>
    <property type="project" value="TreeGrafter"/>
</dbReference>
<dbReference type="InterPro" id="IPR005101">
    <property type="entry name" value="Cryptochr/Photolyase_FAD-bd"/>
</dbReference>
<name>Q4S526_TETNG</name>
<dbReference type="Pfam" id="PF03441">
    <property type="entry name" value="FAD_binding_7"/>
    <property type="match status" value="1"/>
</dbReference>
<dbReference type="AlphaFoldDB" id="Q4S526"/>
<feature type="domain" description="Cryptochrome/DNA photolyase FAD-binding" evidence="6">
    <location>
        <begin position="3"/>
        <end position="101"/>
    </location>
</feature>
<sequence>MRLFDAWKEGKTGVPFVDANMRELATTGFMSNRGRQNVASFLTKDLGLDWRMGAEWFESLLVDHDVCSNYGNWLYSAGIGNDPRENRKFNMIKQGLDYDSNSGAGPSPRGRKGPSHTPKQHRDRGIDFYFSRSKNL</sequence>
<dbReference type="KEGG" id="tng:GSTEN00023919G001"/>
<evidence type="ECO:0000313" key="7">
    <source>
        <dbReference type="EMBL" id="CAG04256.1"/>
    </source>
</evidence>
<dbReference type="InterPro" id="IPR002081">
    <property type="entry name" value="Cryptochrome/DNA_photolyase_1"/>
</dbReference>
<protein>
    <submittedName>
        <fullName evidence="7">(spotted green pufferfish) hypothetical protein</fullName>
    </submittedName>
</protein>
<keyword evidence="2 4" id="KW-0285">Flavoprotein</keyword>
<dbReference type="EMBL" id="CAAE01014737">
    <property type="protein sequence ID" value="CAG04256.1"/>
    <property type="molecule type" value="Genomic_DNA"/>
</dbReference>
<dbReference type="GO" id="GO:0000719">
    <property type="term" value="P:photoreactive repair"/>
    <property type="evidence" value="ECO:0007669"/>
    <property type="project" value="TreeGrafter"/>
</dbReference>
<dbReference type="GO" id="GO:0071949">
    <property type="term" value="F:FAD binding"/>
    <property type="evidence" value="ECO:0007669"/>
    <property type="project" value="TreeGrafter"/>
</dbReference>
<organism evidence="7">
    <name type="scientific">Tetraodon nigroviridis</name>
    <name type="common">Spotted green pufferfish</name>
    <name type="synonym">Chelonodon nigroviridis</name>
    <dbReference type="NCBI Taxonomy" id="99883"/>
    <lineage>
        <taxon>Eukaryota</taxon>
        <taxon>Metazoa</taxon>
        <taxon>Chordata</taxon>
        <taxon>Craniata</taxon>
        <taxon>Vertebrata</taxon>
        <taxon>Euteleostomi</taxon>
        <taxon>Actinopterygii</taxon>
        <taxon>Neopterygii</taxon>
        <taxon>Teleostei</taxon>
        <taxon>Neoteleostei</taxon>
        <taxon>Acanthomorphata</taxon>
        <taxon>Eupercaria</taxon>
        <taxon>Tetraodontiformes</taxon>
        <taxon>Tetradontoidea</taxon>
        <taxon>Tetraodontidae</taxon>
        <taxon>Tetraodon</taxon>
    </lineage>
</organism>
<dbReference type="PANTHER" id="PTHR11455">
    <property type="entry name" value="CRYPTOCHROME"/>
    <property type="match status" value="1"/>
</dbReference>
<proteinExistence type="inferred from homology"/>
<evidence type="ECO:0000259" key="6">
    <source>
        <dbReference type="Pfam" id="PF03441"/>
    </source>
</evidence>
<feature type="binding site" evidence="4">
    <location>
        <begin position="63"/>
        <end position="65"/>
    </location>
    <ligand>
        <name>FAD</name>
        <dbReference type="ChEBI" id="CHEBI:57692"/>
    </ligand>
</feature>
<comment type="caution">
    <text evidence="7">The sequence shown here is derived from an EMBL/GenBank/DDBJ whole genome shotgun (WGS) entry which is preliminary data.</text>
</comment>
<gene>
    <name evidence="7" type="ORF">GSTENG00023919001</name>
</gene>
<accession>Q4S526</accession>
<dbReference type="OrthoDB" id="435881at2759"/>
<dbReference type="Gene3D" id="1.10.579.10">
    <property type="entry name" value="DNA Cyclobutane Dipyrimidine Photolyase, subunit A, domain 3"/>
    <property type="match status" value="1"/>
</dbReference>
<feature type="compositionally biased region" description="Basic residues" evidence="5">
    <location>
        <begin position="109"/>
        <end position="122"/>
    </location>
</feature>
<comment type="similarity">
    <text evidence="1">Belongs to the DNA photolyase class-1 family.</text>
</comment>
<dbReference type="PANTHER" id="PTHR11455:SF22">
    <property type="entry name" value="CRYPTOCHROME DASH"/>
    <property type="match status" value="1"/>
</dbReference>
<dbReference type="GO" id="GO:0003904">
    <property type="term" value="F:deoxyribodipyrimidine photo-lyase activity"/>
    <property type="evidence" value="ECO:0007669"/>
    <property type="project" value="TreeGrafter"/>
</dbReference>